<reference evidence="5 6" key="1">
    <citation type="submission" date="2019-01" db="EMBL/GenBank/DDBJ databases">
        <title>Halorientalis sp. F13-25 a new haloarchaeum isolated from hypersaline water.</title>
        <authorList>
            <person name="Ana D.-V."/>
            <person name="Cristina S.-P."/>
            <person name="Antonio V."/>
        </authorList>
    </citation>
    <scope>NUCLEOTIDE SEQUENCE [LARGE SCALE GENOMIC DNA]</scope>
    <source>
        <strain evidence="5 6">F13-25</strain>
    </source>
</reference>
<dbReference type="PANTHER" id="PTHR43630:SF1">
    <property type="entry name" value="POLY-BETA-1,6-N-ACETYL-D-GLUCOSAMINE SYNTHASE"/>
    <property type="match status" value="1"/>
</dbReference>
<keyword evidence="1" id="KW-0328">Glycosyltransferase</keyword>
<name>A0A498KZH5_9EURY</name>
<feature type="domain" description="Glycosyltransferase 2-like" evidence="4">
    <location>
        <begin position="188"/>
        <end position="371"/>
    </location>
</feature>
<dbReference type="InterPro" id="IPR029044">
    <property type="entry name" value="Nucleotide-diphossugar_trans"/>
</dbReference>
<dbReference type="Pfam" id="PF13632">
    <property type="entry name" value="Glyco_trans_2_3"/>
    <property type="match status" value="1"/>
</dbReference>
<feature type="transmembrane region" description="Helical" evidence="3">
    <location>
        <begin position="55"/>
        <end position="86"/>
    </location>
</feature>
<keyword evidence="3" id="KW-0472">Membrane</keyword>
<protein>
    <submittedName>
        <fullName evidence="5">Glycosyltransferase family 2 protein</fullName>
    </submittedName>
</protein>
<evidence type="ECO:0000313" key="5">
    <source>
        <dbReference type="EMBL" id="RXK51428.1"/>
    </source>
</evidence>
<keyword evidence="3" id="KW-0812">Transmembrane</keyword>
<dbReference type="SUPFAM" id="SSF53448">
    <property type="entry name" value="Nucleotide-diphospho-sugar transferases"/>
    <property type="match status" value="1"/>
</dbReference>
<organism evidence="5 6">
    <name type="scientific">Halorientalis pallida</name>
    <dbReference type="NCBI Taxonomy" id="2479928"/>
    <lineage>
        <taxon>Archaea</taxon>
        <taxon>Methanobacteriati</taxon>
        <taxon>Methanobacteriota</taxon>
        <taxon>Stenosarchaea group</taxon>
        <taxon>Halobacteria</taxon>
        <taxon>Halobacteriales</taxon>
        <taxon>Haloarculaceae</taxon>
        <taxon>Halorientalis</taxon>
    </lineage>
</organism>
<evidence type="ECO:0000256" key="1">
    <source>
        <dbReference type="ARBA" id="ARBA00022676"/>
    </source>
</evidence>
<sequence>MTMRSRIARLQSTLPSTLSPDGRWVDRAGFASIAVAVVAVGYLQGTTPIAVHLDVLAWTVSLVVLPAALSCLSFSGFLSASGLALFAELRRTDPPATVPRDGPRVDAVVPVYRDAAVLHRSVETLLDSDYENLVVHVVCEAADAVSRRRAEELATHDRVECHVNTHDPGSKAGAINGVAAATDGAYLAVFDADERVDPAFVPTAVARLAERDVVQGRTVPEPDGLVETAAYYESILLGKLTHRLLGWVTGFRMAASRAVVMRRSAFETVDGYDPAMLTEDFDFAVRCYEAKLDVVESFDHPSLIEAAHSPRDWWGQRKRWMTGYAQVCHRQLATLDRSIRSLLALAVTAGTVLGNLLLLSLVSKVAVVALAGAGYALAAPVVTASAVALTARIHDVTNDRLPAVGLGWLFAPLLLPLYGLAGIKGTVEYCSSWDGGWYHAAKGV</sequence>
<feature type="transmembrane region" description="Helical" evidence="3">
    <location>
        <begin position="401"/>
        <end position="421"/>
    </location>
</feature>
<dbReference type="PANTHER" id="PTHR43630">
    <property type="entry name" value="POLY-BETA-1,6-N-ACETYL-D-GLUCOSAMINE SYNTHASE"/>
    <property type="match status" value="1"/>
</dbReference>
<gene>
    <name evidence="5" type="ORF">EAF64_01960</name>
</gene>
<feature type="transmembrane region" description="Helical" evidence="3">
    <location>
        <begin position="24"/>
        <end position="43"/>
    </location>
</feature>
<evidence type="ECO:0000256" key="3">
    <source>
        <dbReference type="SAM" id="Phobius"/>
    </source>
</evidence>
<dbReference type="RefSeq" id="WP_129067293.1">
    <property type="nucleotide sequence ID" value="NZ_RDFA01000001.1"/>
</dbReference>
<dbReference type="GO" id="GO:0016757">
    <property type="term" value="F:glycosyltransferase activity"/>
    <property type="evidence" value="ECO:0007669"/>
    <property type="project" value="UniProtKB-KW"/>
</dbReference>
<dbReference type="Proteomes" id="UP000289691">
    <property type="component" value="Unassembled WGS sequence"/>
</dbReference>
<dbReference type="Gene3D" id="3.90.550.10">
    <property type="entry name" value="Spore Coat Polysaccharide Biosynthesis Protein SpsA, Chain A"/>
    <property type="match status" value="1"/>
</dbReference>
<dbReference type="OrthoDB" id="43988at2157"/>
<comment type="caution">
    <text evidence="5">The sequence shown here is derived from an EMBL/GenBank/DDBJ whole genome shotgun (WGS) entry which is preliminary data.</text>
</comment>
<dbReference type="EMBL" id="RDFA01000001">
    <property type="protein sequence ID" value="RXK51428.1"/>
    <property type="molecule type" value="Genomic_DNA"/>
</dbReference>
<dbReference type="CDD" id="cd06423">
    <property type="entry name" value="CESA_like"/>
    <property type="match status" value="1"/>
</dbReference>
<evidence type="ECO:0000256" key="2">
    <source>
        <dbReference type="ARBA" id="ARBA00022679"/>
    </source>
</evidence>
<accession>A0A498KZH5</accession>
<evidence type="ECO:0000313" key="6">
    <source>
        <dbReference type="Proteomes" id="UP000289691"/>
    </source>
</evidence>
<feature type="transmembrane region" description="Helical" evidence="3">
    <location>
        <begin position="368"/>
        <end position="389"/>
    </location>
</feature>
<dbReference type="InterPro" id="IPR001173">
    <property type="entry name" value="Glyco_trans_2-like"/>
</dbReference>
<keyword evidence="6" id="KW-1185">Reference proteome</keyword>
<feature type="transmembrane region" description="Helical" evidence="3">
    <location>
        <begin position="342"/>
        <end position="362"/>
    </location>
</feature>
<evidence type="ECO:0000259" key="4">
    <source>
        <dbReference type="Pfam" id="PF13632"/>
    </source>
</evidence>
<proteinExistence type="predicted"/>
<keyword evidence="3" id="KW-1133">Transmembrane helix</keyword>
<dbReference type="AlphaFoldDB" id="A0A498KZH5"/>
<keyword evidence="2 5" id="KW-0808">Transferase</keyword>